<sequence length="243" mass="26665">MADSDAMWFRFALLIGLLCGATPAARAQTWTVCIDPASGGLTPEGFRSVREVAAAASASRYGFLNYRIRRSSLGRQGEPPSPRIVDLELRRARAQGWSLWSAELPYAGLPSGDRHCFEILAEEGGPGLWHYWGPYFPLGSAIIPEAQKPNLEYLVVGYEPGNTLFLLEGFSDTLGPADANARLAARRVDAVARELVRLGVRWDDIQQRSIGETLLARPTADGVAEPLNRRVNINVRTRPPPAR</sequence>
<keyword evidence="1" id="KW-0472">Membrane</keyword>
<keyword evidence="2" id="KW-0732">Signal</keyword>
<gene>
    <name evidence="4" type="ORF">B7Y86_07720</name>
</gene>
<dbReference type="InterPro" id="IPR006665">
    <property type="entry name" value="OmpA-like"/>
</dbReference>
<evidence type="ECO:0000313" key="4">
    <source>
        <dbReference type="EMBL" id="OYX56660.1"/>
    </source>
</evidence>
<reference evidence="4 5" key="1">
    <citation type="submission" date="2017-03" db="EMBL/GenBank/DDBJ databases">
        <title>Lifting the veil on microbial sulfur biogeochemistry in mining wastewaters.</title>
        <authorList>
            <person name="Kantor R.S."/>
            <person name="Colenbrander Nelson T."/>
            <person name="Marshall S."/>
            <person name="Bennett D."/>
            <person name="Apte S."/>
            <person name="Camacho D."/>
            <person name="Thomas B.C."/>
            <person name="Warren L.A."/>
            <person name="Banfield J.F."/>
        </authorList>
    </citation>
    <scope>NUCLEOTIDE SEQUENCE [LARGE SCALE GENOMIC DNA]</scope>
    <source>
        <strain evidence="4">32-68-21</strain>
    </source>
</reference>
<dbReference type="CDD" id="cd07185">
    <property type="entry name" value="OmpA_C-like"/>
    <property type="match status" value="1"/>
</dbReference>
<dbReference type="PROSITE" id="PS51123">
    <property type="entry name" value="OMPA_2"/>
    <property type="match status" value="1"/>
</dbReference>
<dbReference type="InterPro" id="IPR036737">
    <property type="entry name" value="OmpA-like_sf"/>
</dbReference>
<feature type="chain" id="PRO_5012920600" description="OmpA-like domain-containing protein" evidence="2">
    <location>
        <begin position="28"/>
        <end position="243"/>
    </location>
</feature>
<evidence type="ECO:0000313" key="5">
    <source>
        <dbReference type="Proteomes" id="UP000216147"/>
    </source>
</evidence>
<dbReference type="Gene3D" id="3.30.1330.60">
    <property type="entry name" value="OmpA-like domain"/>
    <property type="match status" value="1"/>
</dbReference>
<dbReference type="AlphaFoldDB" id="A0A258HI46"/>
<dbReference type="GO" id="GO:0016020">
    <property type="term" value="C:membrane"/>
    <property type="evidence" value="ECO:0007669"/>
    <property type="project" value="UniProtKB-UniRule"/>
</dbReference>
<dbReference type="SUPFAM" id="SSF103088">
    <property type="entry name" value="OmpA-like"/>
    <property type="match status" value="1"/>
</dbReference>
<feature type="signal peptide" evidence="2">
    <location>
        <begin position="1"/>
        <end position="27"/>
    </location>
</feature>
<accession>A0A258HI46</accession>
<feature type="domain" description="OmpA-like" evidence="3">
    <location>
        <begin position="123"/>
        <end position="239"/>
    </location>
</feature>
<dbReference type="Pfam" id="PF00691">
    <property type="entry name" value="OmpA"/>
    <property type="match status" value="1"/>
</dbReference>
<evidence type="ECO:0000259" key="3">
    <source>
        <dbReference type="PROSITE" id="PS51123"/>
    </source>
</evidence>
<proteinExistence type="predicted"/>
<dbReference type="EMBL" id="NCEQ01000007">
    <property type="protein sequence ID" value="OYX56660.1"/>
    <property type="molecule type" value="Genomic_DNA"/>
</dbReference>
<name>A0A258HI46_9CAUL</name>
<organism evidence="4 5">
    <name type="scientific">Brevundimonas subvibrioides</name>
    <dbReference type="NCBI Taxonomy" id="74313"/>
    <lineage>
        <taxon>Bacteria</taxon>
        <taxon>Pseudomonadati</taxon>
        <taxon>Pseudomonadota</taxon>
        <taxon>Alphaproteobacteria</taxon>
        <taxon>Caulobacterales</taxon>
        <taxon>Caulobacteraceae</taxon>
        <taxon>Brevundimonas</taxon>
    </lineage>
</organism>
<evidence type="ECO:0000256" key="2">
    <source>
        <dbReference type="SAM" id="SignalP"/>
    </source>
</evidence>
<protein>
    <recommendedName>
        <fullName evidence="3">OmpA-like domain-containing protein</fullName>
    </recommendedName>
</protein>
<dbReference type="Proteomes" id="UP000216147">
    <property type="component" value="Unassembled WGS sequence"/>
</dbReference>
<evidence type="ECO:0000256" key="1">
    <source>
        <dbReference type="PROSITE-ProRule" id="PRU00473"/>
    </source>
</evidence>
<comment type="caution">
    <text evidence="4">The sequence shown here is derived from an EMBL/GenBank/DDBJ whole genome shotgun (WGS) entry which is preliminary data.</text>
</comment>